<protein>
    <submittedName>
        <fullName evidence="2">CGNR zinc finger domain-containing protein</fullName>
    </submittedName>
</protein>
<gene>
    <name evidence="2" type="ORF">ACFPIJ_08450</name>
</gene>
<dbReference type="SUPFAM" id="SSF160904">
    <property type="entry name" value="Jann2411-like"/>
    <property type="match status" value="1"/>
</dbReference>
<dbReference type="Gene3D" id="1.10.3300.10">
    <property type="entry name" value="Jann2411-like domain"/>
    <property type="match status" value="1"/>
</dbReference>
<keyword evidence="3" id="KW-1185">Reference proteome</keyword>
<dbReference type="Pfam" id="PF11706">
    <property type="entry name" value="zf-CGNR"/>
    <property type="match status" value="1"/>
</dbReference>
<dbReference type="RefSeq" id="WP_380114101.1">
    <property type="nucleotide sequence ID" value="NZ_JBHSIU010000010.1"/>
</dbReference>
<dbReference type="Proteomes" id="UP001595912">
    <property type="component" value="Unassembled WGS sequence"/>
</dbReference>
<dbReference type="InterPro" id="IPR021005">
    <property type="entry name" value="Znf_CGNR"/>
</dbReference>
<accession>A0ABV9VSI6</accession>
<sequence>MSHWDLSLALVGTIRHDGDGGVADDLDTVEGLAGWLSATAGIGAEPPAATEELRRRVTTLRAAVRSLFARAVSPLEPSKADARNLIDVGTALAQLNAAAAGLGPPALDWPAGGAPRLTYPMTATDADGRLLATFAGAATGFLAGPDVTRLRACPAPRCVRYFLQDDPRQAWCKPSCGNRARVARHYQRQRST</sequence>
<evidence type="ECO:0000313" key="2">
    <source>
        <dbReference type="EMBL" id="MFC4997857.1"/>
    </source>
</evidence>
<dbReference type="EMBL" id="JBHSIU010000010">
    <property type="protein sequence ID" value="MFC4997857.1"/>
    <property type="molecule type" value="Genomic_DNA"/>
</dbReference>
<dbReference type="Pfam" id="PF07336">
    <property type="entry name" value="ABATE"/>
    <property type="match status" value="1"/>
</dbReference>
<proteinExistence type="predicted"/>
<dbReference type="PANTHER" id="PTHR35525">
    <property type="entry name" value="BLL6575 PROTEIN"/>
    <property type="match status" value="1"/>
</dbReference>
<feature type="domain" description="Zinc finger CGNR" evidence="1">
    <location>
        <begin position="149"/>
        <end position="189"/>
    </location>
</feature>
<dbReference type="InterPro" id="IPR023286">
    <property type="entry name" value="ABATE_dom_sf"/>
</dbReference>
<evidence type="ECO:0000259" key="1">
    <source>
        <dbReference type="Pfam" id="PF11706"/>
    </source>
</evidence>
<comment type="caution">
    <text evidence="2">The sequence shown here is derived from an EMBL/GenBank/DDBJ whole genome shotgun (WGS) entry which is preliminary data.</text>
</comment>
<evidence type="ECO:0000313" key="3">
    <source>
        <dbReference type="Proteomes" id="UP001595912"/>
    </source>
</evidence>
<dbReference type="InterPro" id="IPR010852">
    <property type="entry name" value="ABATE"/>
</dbReference>
<organism evidence="2 3">
    <name type="scientific">Dactylosporangium cerinum</name>
    <dbReference type="NCBI Taxonomy" id="1434730"/>
    <lineage>
        <taxon>Bacteria</taxon>
        <taxon>Bacillati</taxon>
        <taxon>Actinomycetota</taxon>
        <taxon>Actinomycetes</taxon>
        <taxon>Micromonosporales</taxon>
        <taxon>Micromonosporaceae</taxon>
        <taxon>Dactylosporangium</taxon>
    </lineage>
</organism>
<name>A0ABV9VSI6_9ACTN</name>
<reference evidence="3" key="1">
    <citation type="journal article" date="2019" name="Int. J. Syst. Evol. Microbiol.">
        <title>The Global Catalogue of Microorganisms (GCM) 10K type strain sequencing project: providing services to taxonomists for standard genome sequencing and annotation.</title>
        <authorList>
            <consortium name="The Broad Institute Genomics Platform"/>
            <consortium name="The Broad Institute Genome Sequencing Center for Infectious Disease"/>
            <person name="Wu L."/>
            <person name="Ma J."/>
        </authorList>
    </citation>
    <scope>NUCLEOTIDE SEQUENCE [LARGE SCALE GENOMIC DNA]</scope>
    <source>
        <strain evidence="3">CGMCC 4.7152</strain>
    </source>
</reference>
<dbReference type="PANTHER" id="PTHR35525:SF3">
    <property type="entry name" value="BLL6575 PROTEIN"/>
    <property type="match status" value="1"/>
</dbReference>